<feature type="region of interest" description="Disordered" evidence="6">
    <location>
        <begin position="129"/>
        <end position="148"/>
    </location>
</feature>
<comment type="caution">
    <text evidence="8">The sequence shown here is derived from an EMBL/GenBank/DDBJ whole genome shotgun (WGS) entry which is preliminary data.</text>
</comment>
<evidence type="ECO:0000313" key="9">
    <source>
        <dbReference type="Proteomes" id="UP001203852"/>
    </source>
</evidence>
<evidence type="ECO:0000256" key="1">
    <source>
        <dbReference type="ARBA" id="ARBA00004123"/>
    </source>
</evidence>
<dbReference type="InterPro" id="IPR051089">
    <property type="entry name" value="prtT"/>
</dbReference>
<reference evidence="8" key="1">
    <citation type="journal article" date="2022" name="bioRxiv">
        <title>Deciphering the potential niche of two novel black yeast fungi from a biological soil crust based on their genomes, phenotypes, and melanin regulation.</title>
        <authorList>
            <consortium name="DOE Joint Genome Institute"/>
            <person name="Carr E.C."/>
            <person name="Barton Q."/>
            <person name="Grambo S."/>
            <person name="Sullivan M."/>
            <person name="Renfro C.M."/>
            <person name="Kuo A."/>
            <person name="Pangilinan J."/>
            <person name="Lipzen A."/>
            <person name="Keymanesh K."/>
            <person name="Savage E."/>
            <person name="Barry K."/>
            <person name="Grigoriev I.V."/>
            <person name="Riekhof W.R."/>
            <person name="Harris S.S."/>
        </authorList>
    </citation>
    <scope>NUCLEOTIDE SEQUENCE</scope>
    <source>
        <strain evidence="8">JF 03-4F</strain>
    </source>
</reference>
<dbReference type="InterPro" id="IPR001138">
    <property type="entry name" value="Zn2Cys6_DnaBD"/>
</dbReference>
<feature type="compositionally biased region" description="Polar residues" evidence="6">
    <location>
        <begin position="17"/>
        <end position="28"/>
    </location>
</feature>
<dbReference type="CDD" id="cd00067">
    <property type="entry name" value="GAL4"/>
    <property type="match status" value="1"/>
</dbReference>
<keyword evidence="3" id="KW-0238">DNA-binding</keyword>
<keyword evidence="2" id="KW-0805">Transcription regulation</keyword>
<name>A0AAN6II11_9EURO</name>
<protein>
    <recommendedName>
        <fullName evidence="7">Zn(2)-C6 fungal-type domain-containing protein</fullName>
    </recommendedName>
</protein>
<dbReference type="SMART" id="SM00066">
    <property type="entry name" value="GAL4"/>
    <property type="match status" value="1"/>
</dbReference>
<organism evidence="8 9">
    <name type="scientific">Exophiala viscosa</name>
    <dbReference type="NCBI Taxonomy" id="2486360"/>
    <lineage>
        <taxon>Eukaryota</taxon>
        <taxon>Fungi</taxon>
        <taxon>Dikarya</taxon>
        <taxon>Ascomycota</taxon>
        <taxon>Pezizomycotina</taxon>
        <taxon>Eurotiomycetes</taxon>
        <taxon>Chaetothyriomycetidae</taxon>
        <taxon>Chaetothyriales</taxon>
        <taxon>Herpotrichiellaceae</taxon>
        <taxon>Exophiala</taxon>
    </lineage>
</organism>
<evidence type="ECO:0000256" key="4">
    <source>
        <dbReference type="ARBA" id="ARBA00023163"/>
    </source>
</evidence>
<dbReference type="AlphaFoldDB" id="A0AAN6II11"/>
<dbReference type="PROSITE" id="PS00463">
    <property type="entry name" value="ZN2_CY6_FUNGAL_1"/>
    <property type="match status" value="1"/>
</dbReference>
<keyword evidence="5" id="KW-0539">Nucleus</keyword>
<dbReference type="Gene3D" id="4.10.240.10">
    <property type="entry name" value="Zn(2)-C6 fungal-type DNA-binding domain"/>
    <property type="match status" value="1"/>
</dbReference>
<accession>A0AAN6II11</accession>
<evidence type="ECO:0000256" key="6">
    <source>
        <dbReference type="SAM" id="MobiDB-lite"/>
    </source>
</evidence>
<dbReference type="PROSITE" id="PS50048">
    <property type="entry name" value="ZN2_CY6_FUNGAL_2"/>
    <property type="match status" value="1"/>
</dbReference>
<dbReference type="EMBL" id="MU404350">
    <property type="protein sequence ID" value="KAI1618366.1"/>
    <property type="molecule type" value="Genomic_DNA"/>
</dbReference>
<dbReference type="GO" id="GO:0008270">
    <property type="term" value="F:zinc ion binding"/>
    <property type="evidence" value="ECO:0007669"/>
    <property type="project" value="InterPro"/>
</dbReference>
<dbReference type="GO" id="GO:0005634">
    <property type="term" value="C:nucleus"/>
    <property type="evidence" value="ECO:0007669"/>
    <property type="project" value="UniProtKB-SubCell"/>
</dbReference>
<feature type="domain" description="Zn(2)-C6 fungal-type" evidence="7">
    <location>
        <begin position="66"/>
        <end position="98"/>
    </location>
</feature>
<evidence type="ECO:0000313" key="8">
    <source>
        <dbReference type="EMBL" id="KAI1618366.1"/>
    </source>
</evidence>
<dbReference type="GO" id="GO:0000981">
    <property type="term" value="F:DNA-binding transcription factor activity, RNA polymerase II-specific"/>
    <property type="evidence" value="ECO:0007669"/>
    <property type="project" value="InterPro"/>
</dbReference>
<comment type="subcellular location">
    <subcellularLocation>
        <location evidence="1">Nucleus</location>
    </subcellularLocation>
</comment>
<evidence type="ECO:0000259" key="7">
    <source>
        <dbReference type="PROSITE" id="PS50048"/>
    </source>
</evidence>
<keyword evidence="4" id="KW-0804">Transcription</keyword>
<gene>
    <name evidence="8" type="ORF">EDD36DRAFT_29620</name>
</gene>
<feature type="region of interest" description="Disordered" evidence="6">
    <location>
        <begin position="1"/>
        <end position="63"/>
    </location>
</feature>
<dbReference type="GO" id="GO:0000976">
    <property type="term" value="F:transcription cis-regulatory region binding"/>
    <property type="evidence" value="ECO:0007669"/>
    <property type="project" value="TreeGrafter"/>
</dbReference>
<feature type="compositionally biased region" description="Acidic residues" evidence="6">
    <location>
        <begin position="40"/>
        <end position="51"/>
    </location>
</feature>
<dbReference type="CDD" id="cd12148">
    <property type="entry name" value="fungal_TF_MHR"/>
    <property type="match status" value="1"/>
</dbReference>
<evidence type="ECO:0000256" key="5">
    <source>
        <dbReference type="ARBA" id="ARBA00023242"/>
    </source>
</evidence>
<dbReference type="PANTHER" id="PTHR31845:SF39">
    <property type="entry name" value="TRANSCRIPTION FACTOR PBCR-RELATED"/>
    <property type="match status" value="1"/>
</dbReference>
<sequence length="740" mass="83594">MAPEKPLPVETLLPFSHSRSPETLSFLHNTDRQDSNLNDESPDSPDDDEVSENGTVKPKRAKRSRACVACRNMKIRCLPVEGQEACKACSKVNRECVMPGPPRKRQKTVHKVAELEKKINALTDALLAKQQAEPSPPESTEKDQLTTASSVASRVDDNYIADTKHLTQNLVTKLMDVPDMRSVMQPLDLSTSCRGLDRDLQAKDNYVDVIARRILSMDNAVTMFDYWAHDMSTTCPIVIFAPGTKAQEVRERRPMTFLAILAISSPVCMPSVQQDLTVDLARQLSERVLFHGEKSVDLIHALLMHASYYIRPRNARDLAFNQYINATIVMCYETGVGKRSPLRRVVPLAEKIESARAWLSVFHASISTCTIMRTPSNVRTDARFEECLHILENAQDAPTANKWLCAMARLGRIAQEVNDSFNMCDHGANLDFLDSRTQYQLKYFQRQLQDWEKSVDVDVDKRLLIHKSSCINLYMHEIALHQDHIGEGFHHTHLDWDRKEPHAMTSLHIDALTTLLQSSHKILDTYLSLEVSHARSLPNLYIVWNAYAMVILIKIHWVINNPDSKIGSIFAAEIRTEFYLDAMQSMLNELSADGHSPCAEAFGFVFKKLNIWHYHRGGLNSDDEQGDPVNTERSRRQRQSQIFQAEPMSFLASVKAADLLPTSTSSASGMQQLQDPANYPLPTLPHQRFAVADTLGSNLNAAYDAASYGNTNWDQFNFSTAEMDTFDAYMNNSGWMGYLL</sequence>
<evidence type="ECO:0000256" key="3">
    <source>
        <dbReference type="ARBA" id="ARBA00023125"/>
    </source>
</evidence>
<dbReference type="InterPro" id="IPR036864">
    <property type="entry name" value="Zn2-C6_fun-type_DNA-bd_sf"/>
</dbReference>
<dbReference type="PANTHER" id="PTHR31845">
    <property type="entry name" value="FINGER DOMAIN PROTEIN, PUTATIVE-RELATED"/>
    <property type="match status" value="1"/>
</dbReference>
<proteinExistence type="predicted"/>
<dbReference type="Proteomes" id="UP001203852">
    <property type="component" value="Unassembled WGS sequence"/>
</dbReference>
<dbReference type="SUPFAM" id="SSF57701">
    <property type="entry name" value="Zn2/Cys6 DNA-binding domain"/>
    <property type="match status" value="1"/>
</dbReference>
<evidence type="ECO:0000256" key="2">
    <source>
        <dbReference type="ARBA" id="ARBA00023015"/>
    </source>
</evidence>
<keyword evidence="9" id="KW-1185">Reference proteome</keyword>